<proteinExistence type="predicted"/>
<evidence type="ECO:0000313" key="2">
    <source>
        <dbReference type="Proteomes" id="UP001195660"/>
    </source>
</evidence>
<protein>
    <submittedName>
        <fullName evidence="1">Uncharacterized protein</fullName>
    </submittedName>
</protein>
<dbReference type="RefSeq" id="WP_203569787.1">
    <property type="nucleotide sequence ID" value="NZ_WOFE01000001.1"/>
</dbReference>
<name>A0ABS2C8W7_9NEIS</name>
<gene>
    <name evidence="1" type="ORF">GM173_02740</name>
</gene>
<dbReference type="EMBL" id="WOFE01000001">
    <property type="protein sequence ID" value="MBM5570492.1"/>
    <property type="molecule type" value="Genomic_DNA"/>
</dbReference>
<evidence type="ECO:0000313" key="1">
    <source>
        <dbReference type="EMBL" id="MBM5570492.1"/>
    </source>
</evidence>
<organism evidence="1 2">
    <name type="scientific">Deefgea chitinilytica</name>
    <dbReference type="NCBI Taxonomy" id="570276"/>
    <lineage>
        <taxon>Bacteria</taxon>
        <taxon>Pseudomonadati</taxon>
        <taxon>Pseudomonadota</taxon>
        <taxon>Betaproteobacteria</taxon>
        <taxon>Neisseriales</taxon>
        <taxon>Chitinibacteraceae</taxon>
        <taxon>Deefgea</taxon>
    </lineage>
</organism>
<keyword evidence="2" id="KW-1185">Reference proteome</keyword>
<comment type="caution">
    <text evidence="1">The sequence shown here is derived from an EMBL/GenBank/DDBJ whole genome shotgun (WGS) entry which is preliminary data.</text>
</comment>
<sequence length="362" mass="39583">MTLPDPRLYPRVNPQNPIIRQVMSLMTERDADLIAQKRVGLQQLVAELLMSKDHYALNGALTQAPSQDAWLTIWHALRVEVETASMHDQRSAVLFAIPVVLVAGCKGETTLPSEIDGTAALAILREHGVVAANADAWLSGALLGPDILAAISPAQLAEWRATISEAARFPIDSAGSAIKVKDEAVALRYLIGVAMQEKGAEPAIQLGGQVTSWGMPLANLIGETLKTDGVTLFPIPRTPLPWLAAQDVGRVTQLETRLQVMTSNALRSIRSKGRTPVVTVAAHENNEIRITFSSKEDAERWEGFVWPLLPSDHVELIAQYVRELMQECRLDDLVFIENVQPTLDTDGLPLFVTAHIKPVVLQ</sequence>
<dbReference type="Proteomes" id="UP001195660">
    <property type="component" value="Unassembled WGS sequence"/>
</dbReference>
<reference evidence="1 2" key="1">
    <citation type="submission" date="2019-11" db="EMBL/GenBank/DDBJ databases">
        <title>Novel Deefgea species.</title>
        <authorList>
            <person name="Han J.-H."/>
        </authorList>
    </citation>
    <scope>NUCLEOTIDE SEQUENCE [LARGE SCALE GENOMIC DNA]</scope>
    <source>
        <strain evidence="1 2">LMG 24817</strain>
    </source>
</reference>
<accession>A0ABS2C8W7</accession>